<organism evidence="1 2">
    <name type="scientific">Beauveria asiatica</name>
    <dbReference type="NCBI Taxonomy" id="1069075"/>
    <lineage>
        <taxon>Eukaryota</taxon>
        <taxon>Fungi</taxon>
        <taxon>Dikarya</taxon>
        <taxon>Ascomycota</taxon>
        <taxon>Pezizomycotina</taxon>
        <taxon>Sordariomycetes</taxon>
        <taxon>Hypocreomycetidae</taxon>
        <taxon>Hypocreales</taxon>
        <taxon>Cordycipitaceae</taxon>
        <taxon>Beauveria</taxon>
    </lineage>
</organism>
<comment type="caution">
    <text evidence="1">The sequence shown here is derived from an EMBL/GenBank/DDBJ whole genome shotgun (WGS) entry which is preliminary data.</text>
</comment>
<protein>
    <submittedName>
        <fullName evidence="1">Uncharacterized protein</fullName>
    </submittedName>
</protein>
<dbReference type="AlphaFoldDB" id="A0AAW0RGK6"/>
<gene>
    <name evidence="1" type="ORF">G3M48_000560</name>
</gene>
<reference evidence="1 2" key="1">
    <citation type="submission" date="2020-02" db="EMBL/GenBank/DDBJ databases">
        <title>Comparative genomics of the hypocrealean fungal genus Beauvera.</title>
        <authorList>
            <person name="Showalter D.N."/>
            <person name="Bushley K.E."/>
            <person name="Rehner S.A."/>
        </authorList>
    </citation>
    <scope>NUCLEOTIDE SEQUENCE [LARGE SCALE GENOMIC DNA]</scope>
    <source>
        <strain evidence="1 2">ARSEF4384</strain>
    </source>
</reference>
<proteinExistence type="predicted"/>
<dbReference type="EMBL" id="JAAHCF010001116">
    <property type="protein sequence ID" value="KAK8141210.1"/>
    <property type="molecule type" value="Genomic_DNA"/>
</dbReference>
<evidence type="ECO:0000313" key="2">
    <source>
        <dbReference type="Proteomes" id="UP001397290"/>
    </source>
</evidence>
<name>A0AAW0RGK6_9HYPO</name>
<accession>A0AAW0RGK6</accession>
<sequence length="194" mass="21884">MCWQLPNHSEYQCGHPGTTTFSLKRCPAAKDRCDWTPCKVVLDSKDGPADPPTLISSPCQTCRESGDWLEFIDVQGRLRWRRTVGAIKPPSKKRIYHNYIKCGHSVRVPIHAVGPPCPAALRLLPGQNYCPVAVAAWETRVEAVDEPCPSCKQGRLWFLLIDKHGRHKWSPCIPNAQRNGEYARCPEVESATRR</sequence>
<dbReference type="Proteomes" id="UP001397290">
    <property type="component" value="Unassembled WGS sequence"/>
</dbReference>
<evidence type="ECO:0000313" key="1">
    <source>
        <dbReference type="EMBL" id="KAK8141210.1"/>
    </source>
</evidence>
<keyword evidence="2" id="KW-1185">Reference proteome</keyword>